<accession>A0A0C9X2G7</accession>
<sequence length="180" mass="20340">MSRGRSTKRAIADEDTEFSEMRDWLDSPPDQVLRSDTERLWGIQDRSSFTMEDIKQWQENGGTLDKNYNPSPSPEPGHSSKGKGKMKAKGKTHKKLKYSVLNSFPFFYRSIVSLGSLGFTIICTLFPLLIFLTRTVTAFSPLTMLWITLASVPLVSAAPQTQPFPDVSFKVFSTFVEQTF</sequence>
<evidence type="ECO:0000313" key="4">
    <source>
        <dbReference type="Proteomes" id="UP000054477"/>
    </source>
</evidence>
<dbReference type="HOGENOM" id="CLU_101448_0_0_1"/>
<dbReference type="AlphaFoldDB" id="A0A0C9X2G7"/>
<dbReference type="Proteomes" id="UP000054477">
    <property type="component" value="Unassembled WGS sequence"/>
</dbReference>
<keyword evidence="4" id="KW-1185">Reference proteome</keyword>
<feature type="transmembrane region" description="Helical" evidence="2">
    <location>
        <begin position="138"/>
        <end position="158"/>
    </location>
</feature>
<keyword evidence="2" id="KW-0812">Transmembrane</keyword>
<feature type="non-terminal residue" evidence="3">
    <location>
        <position position="180"/>
    </location>
</feature>
<feature type="compositionally biased region" description="Basic residues" evidence="1">
    <location>
        <begin position="80"/>
        <end position="89"/>
    </location>
</feature>
<evidence type="ECO:0000313" key="3">
    <source>
        <dbReference type="EMBL" id="KIJ90757.1"/>
    </source>
</evidence>
<dbReference type="EMBL" id="KN839116">
    <property type="protein sequence ID" value="KIJ90757.1"/>
    <property type="molecule type" value="Genomic_DNA"/>
</dbReference>
<name>A0A0C9X2G7_9AGAR</name>
<reference evidence="4" key="2">
    <citation type="submission" date="2015-01" db="EMBL/GenBank/DDBJ databases">
        <title>Evolutionary Origins and Diversification of the Mycorrhizal Mutualists.</title>
        <authorList>
            <consortium name="DOE Joint Genome Institute"/>
            <consortium name="Mycorrhizal Genomics Consortium"/>
            <person name="Kohler A."/>
            <person name="Kuo A."/>
            <person name="Nagy L.G."/>
            <person name="Floudas D."/>
            <person name="Copeland A."/>
            <person name="Barry K.W."/>
            <person name="Cichocki N."/>
            <person name="Veneault-Fourrey C."/>
            <person name="LaButti K."/>
            <person name="Lindquist E.A."/>
            <person name="Lipzen A."/>
            <person name="Lundell T."/>
            <person name="Morin E."/>
            <person name="Murat C."/>
            <person name="Riley R."/>
            <person name="Ohm R."/>
            <person name="Sun H."/>
            <person name="Tunlid A."/>
            <person name="Henrissat B."/>
            <person name="Grigoriev I.V."/>
            <person name="Hibbett D.S."/>
            <person name="Martin F."/>
        </authorList>
    </citation>
    <scope>NUCLEOTIDE SEQUENCE [LARGE SCALE GENOMIC DNA]</scope>
    <source>
        <strain evidence="4">LaAM-08-1</strain>
    </source>
</reference>
<reference evidence="3 4" key="1">
    <citation type="submission" date="2014-04" db="EMBL/GenBank/DDBJ databases">
        <authorList>
            <consortium name="DOE Joint Genome Institute"/>
            <person name="Kuo A."/>
            <person name="Kohler A."/>
            <person name="Nagy L.G."/>
            <person name="Floudas D."/>
            <person name="Copeland A."/>
            <person name="Barry K.W."/>
            <person name="Cichocki N."/>
            <person name="Veneault-Fourrey C."/>
            <person name="LaButti K."/>
            <person name="Lindquist E.A."/>
            <person name="Lipzen A."/>
            <person name="Lundell T."/>
            <person name="Morin E."/>
            <person name="Murat C."/>
            <person name="Sun H."/>
            <person name="Tunlid A."/>
            <person name="Henrissat B."/>
            <person name="Grigoriev I.V."/>
            <person name="Hibbett D.S."/>
            <person name="Martin F."/>
            <person name="Nordberg H.P."/>
            <person name="Cantor M.N."/>
            <person name="Hua S.X."/>
        </authorList>
    </citation>
    <scope>NUCLEOTIDE SEQUENCE [LARGE SCALE GENOMIC DNA]</scope>
    <source>
        <strain evidence="3 4">LaAM-08-1</strain>
    </source>
</reference>
<keyword evidence="2" id="KW-1133">Transmembrane helix</keyword>
<organism evidence="3 4">
    <name type="scientific">Laccaria amethystina LaAM-08-1</name>
    <dbReference type="NCBI Taxonomy" id="1095629"/>
    <lineage>
        <taxon>Eukaryota</taxon>
        <taxon>Fungi</taxon>
        <taxon>Dikarya</taxon>
        <taxon>Basidiomycota</taxon>
        <taxon>Agaricomycotina</taxon>
        <taxon>Agaricomycetes</taxon>
        <taxon>Agaricomycetidae</taxon>
        <taxon>Agaricales</taxon>
        <taxon>Agaricineae</taxon>
        <taxon>Hydnangiaceae</taxon>
        <taxon>Laccaria</taxon>
    </lineage>
</organism>
<evidence type="ECO:0000256" key="1">
    <source>
        <dbReference type="SAM" id="MobiDB-lite"/>
    </source>
</evidence>
<protein>
    <submittedName>
        <fullName evidence="3">Uncharacterized protein</fullName>
    </submittedName>
</protein>
<feature type="region of interest" description="Disordered" evidence="1">
    <location>
        <begin position="60"/>
        <end position="89"/>
    </location>
</feature>
<proteinExistence type="predicted"/>
<feature type="compositionally biased region" description="Polar residues" evidence="1">
    <location>
        <begin position="60"/>
        <end position="70"/>
    </location>
</feature>
<gene>
    <name evidence="3" type="ORF">K443DRAFT_116132</name>
</gene>
<feature type="transmembrane region" description="Helical" evidence="2">
    <location>
        <begin position="106"/>
        <end position="132"/>
    </location>
</feature>
<evidence type="ECO:0000256" key="2">
    <source>
        <dbReference type="SAM" id="Phobius"/>
    </source>
</evidence>
<keyword evidence="2" id="KW-0472">Membrane</keyword>